<evidence type="ECO:0000256" key="1">
    <source>
        <dbReference type="ARBA" id="ARBA00001946"/>
    </source>
</evidence>
<name>A0A485MBB5_9ZZZZ</name>
<dbReference type="GO" id="GO:0036222">
    <property type="term" value="F:XTP diphosphatase activity"/>
    <property type="evidence" value="ECO:0007669"/>
    <property type="project" value="UniProtKB-ARBA"/>
</dbReference>
<evidence type="ECO:0000256" key="6">
    <source>
        <dbReference type="ARBA" id="ARBA00022801"/>
    </source>
</evidence>
<dbReference type="AlphaFoldDB" id="A0A485MBB5"/>
<evidence type="ECO:0000256" key="2">
    <source>
        <dbReference type="ARBA" id="ARBA00008023"/>
    </source>
</evidence>
<comment type="catalytic activity">
    <reaction evidence="9">
        <text>dITP + H2O = dIMP + diphosphate + H(+)</text>
        <dbReference type="Rhea" id="RHEA:28342"/>
        <dbReference type="ChEBI" id="CHEBI:15377"/>
        <dbReference type="ChEBI" id="CHEBI:15378"/>
        <dbReference type="ChEBI" id="CHEBI:33019"/>
        <dbReference type="ChEBI" id="CHEBI:61194"/>
        <dbReference type="ChEBI" id="CHEBI:61382"/>
        <dbReference type="EC" id="3.6.1.66"/>
    </reaction>
</comment>
<dbReference type="InterPro" id="IPR020922">
    <property type="entry name" value="dITP/XTP_pyrophosphatase"/>
</dbReference>
<dbReference type="PANTHER" id="PTHR11067">
    <property type="entry name" value="INOSINE TRIPHOSPHATE PYROPHOSPHATASE/HAM1 PROTEIN"/>
    <property type="match status" value="1"/>
</dbReference>
<dbReference type="SUPFAM" id="SSF52972">
    <property type="entry name" value="ITPase-like"/>
    <property type="match status" value="1"/>
</dbReference>
<evidence type="ECO:0000256" key="5">
    <source>
        <dbReference type="ARBA" id="ARBA00022741"/>
    </source>
</evidence>
<keyword evidence="4" id="KW-0479">Metal-binding</keyword>
<dbReference type="Gene3D" id="3.90.950.10">
    <property type="match status" value="1"/>
</dbReference>
<dbReference type="EMBL" id="CAADRN010000334">
    <property type="protein sequence ID" value="VFU18231.1"/>
    <property type="molecule type" value="Genomic_DNA"/>
</dbReference>
<dbReference type="CDD" id="cd00515">
    <property type="entry name" value="HAM1"/>
    <property type="match status" value="1"/>
</dbReference>
<comment type="cofactor">
    <cofactor evidence="1">
        <name>Mg(2+)</name>
        <dbReference type="ChEBI" id="CHEBI:18420"/>
    </cofactor>
</comment>
<evidence type="ECO:0000256" key="16">
    <source>
        <dbReference type="ARBA" id="ARBA00083635"/>
    </source>
</evidence>
<comment type="catalytic activity">
    <reaction evidence="10">
        <text>XTP + H2O = XMP + diphosphate + H(+)</text>
        <dbReference type="Rhea" id="RHEA:28610"/>
        <dbReference type="ChEBI" id="CHEBI:15377"/>
        <dbReference type="ChEBI" id="CHEBI:15378"/>
        <dbReference type="ChEBI" id="CHEBI:33019"/>
        <dbReference type="ChEBI" id="CHEBI:57464"/>
        <dbReference type="ChEBI" id="CHEBI:61314"/>
        <dbReference type="EC" id="3.6.1.66"/>
    </reaction>
</comment>
<proteinExistence type="inferred from homology"/>
<dbReference type="InterPro" id="IPR002637">
    <property type="entry name" value="RdgB/HAM1"/>
</dbReference>
<evidence type="ECO:0000256" key="13">
    <source>
        <dbReference type="ARBA" id="ARBA00075987"/>
    </source>
</evidence>
<dbReference type="PANTHER" id="PTHR11067:SF9">
    <property type="entry name" value="INOSINE TRIPHOSPHATE PYROPHOSPHATASE"/>
    <property type="match status" value="1"/>
</dbReference>
<evidence type="ECO:0000313" key="17">
    <source>
        <dbReference type="EMBL" id="VFU18231.1"/>
    </source>
</evidence>
<evidence type="ECO:0000256" key="4">
    <source>
        <dbReference type="ARBA" id="ARBA00022723"/>
    </source>
</evidence>
<dbReference type="GO" id="GO:0005829">
    <property type="term" value="C:cytosol"/>
    <property type="evidence" value="ECO:0007669"/>
    <property type="project" value="TreeGrafter"/>
</dbReference>
<keyword evidence="5" id="KW-0547">Nucleotide-binding</keyword>
<evidence type="ECO:0000256" key="8">
    <source>
        <dbReference type="ARBA" id="ARBA00023080"/>
    </source>
</evidence>
<comment type="subunit">
    <text evidence="3">Homodimer.</text>
</comment>
<dbReference type="NCBIfam" id="TIGR00042">
    <property type="entry name" value="RdgB/HAM1 family non-canonical purine NTP pyrophosphatase"/>
    <property type="match status" value="1"/>
</dbReference>
<keyword evidence="8" id="KW-0546">Nucleotide metabolism</keyword>
<dbReference type="GO" id="GO:0009117">
    <property type="term" value="P:nucleotide metabolic process"/>
    <property type="evidence" value="ECO:0007669"/>
    <property type="project" value="UniProtKB-KW"/>
</dbReference>
<dbReference type="Pfam" id="PF01725">
    <property type="entry name" value="Ham1p_like"/>
    <property type="match status" value="1"/>
</dbReference>
<dbReference type="GO" id="GO:0036220">
    <property type="term" value="F:ITP diphosphatase activity"/>
    <property type="evidence" value="ECO:0007669"/>
    <property type="project" value="UniProtKB-EC"/>
</dbReference>
<comment type="similarity">
    <text evidence="2">Belongs to the HAM1 NTPase family.</text>
</comment>
<sequence length="202" mass="21978">MKVVLATNNPGKVREISEIMKPHGIEVVSLQDYPGLVEVEEDGDTFKDNAVKKALAACEHTGLIALADDSGLEVDYLDGAPGVHSSRFAGGEKDDAANNQKLLELLTGVPEEERTARFRCVVAIVDREGWTYTAEGTCEGIIATEPRGEGGFGYDPLFFLPEYGKTFAELEPEIKNKISHRARALDGALDILSELERINDGE</sequence>
<dbReference type="GO" id="GO:0035870">
    <property type="term" value="F:dITP diphosphatase activity"/>
    <property type="evidence" value="ECO:0007669"/>
    <property type="project" value="UniProtKB-ARBA"/>
</dbReference>
<evidence type="ECO:0000256" key="9">
    <source>
        <dbReference type="ARBA" id="ARBA00051875"/>
    </source>
</evidence>
<protein>
    <recommendedName>
        <fullName evidence="12">dITP/XTP pyrophosphatase</fullName>
        <ecNumber evidence="11">3.6.1.66</ecNumber>
    </recommendedName>
    <alternativeName>
        <fullName evidence="13">Non-canonical purine NTP pyrophosphatase</fullName>
    </alternativeName>
    <alternativeName>
        <fullName evidence="14">Non-standard purine NTP pyrophosphatase</fullName>
    </alternativeName>
    <alternativeName>
        <fullName evidence="16">Nucleoside-triphosphate diphosphatase</fullName>
    </alternativeName>
    <alternativeName>
        <fullName evidence="15">Nucleoside-triphosphate pyrophosphatase</fullName>
    </alternativeName>
</protein>
<dbReference type="GO" id="GO:0000166">
    <property type="term" value="F:nucleotide binding"/>
    <property type="evidence" value="ECO:0007669"/>
    <property type="project" value="UniProtKB-KW"/>
</dbReference>
<evidence type="ECO:0000256" key="14">
    <source>
        <dbReference type="ARBA" id="ARBA00078805"/>
    </source>
</evidence>
<evidence type="ECO:0000256" key="12">
    <source>
        <dbReference type="ARBA" id="ARBA00071289"/>
    </source>
</evidence>
<evidence type="ECO:0000256" key="10">
    <source>
        <dbReference type="ARBA" id="ARBA00052017"/>
    </source>
</evidence>
<dbReference type="GO" id="GO:0009146">
    <property type="term" value="P:purine nucleoside triphosphate catabolic process"/>
    <property type="evidence" value="ECO:0007669"/>
    <property type="project" value="UniProtKB-ARBA"/>
</dbReference>
<evidence type="ECO:0000256" key="11">
    <source>
        <dbReference type="ARBA" id="ARBA00066468"/>
    </source>
</evidence>
<evidence type="ECO:0000256" key="7">
    <source>
        <dbReference type="ARBA" id="ARBA00022842"/>
    </source>
</evidence>
<accession>A0A485MBB5</accession>
<gene>
    <name evidence="17" type="primary">rdgB</name>
    <name evidence="17" type="ORF">SCFA_40020</name>
</gene>
<evidence type="ECO:0000256" key="3">
    <source>
        <dbReference type="ARBA" id="ARBA00011738"/>
    </source>
</evidence>
<reference evidence="17" key="1">
    <citation type="submission" date="2019-03" db="EMBL/GenBank/DDBJ databases">
        <authorList>
            <person name="Hao L."/>
        </authorList>
    </citation>
    <scope>NUCLEOTIDE SEQUENCE</scope>
</reference>
<dbReference type="GO" id="GO:0017111">
    <property type="term" value="F:ribonucleoside triphosphate phosphatase activity"/>
    <property type="evidence" value="ECO:0007669"/>
    <property type="project" value="InterPro"/>
</dbReference>
<dbReference type="GO" id="GO:0046872">
    <property type="term" value="F:metal ion binding"/>
    <property type="evidence" value="ECO:0007669"/>
    <property type="project" value="UniProtKB-KW"/>
</dbReference>
<dbReference type="HAMAP" id="MF_01405">
    <property type="entry name" value="Non_canon_purine_NTPase"/>
    <property type="match status" value="1"/>
</dbReference>
<dbReference type="FunFam" id="3.90.950.10:FF:000001">
    <property type="entry name" value="dITP/XTP pyrophosphatase"/>
    <property type="match status" value="1"/>
</dbReference>
<keyword evidence="6 17" id="KW-0378">Hydrolase</keyword>
<keyword evidence="7" id="KW-0460">Magnesium</keyword>
<evidence type="ECO:0000256" key="15">
    <source>
        <dbReference type="ARBA" id="ARBA00083186"/>
    </source>
</evidence>
<dbReference type="InterPro" id="IPR029001">
    <property type="entry name" value="ITPase-like_fam"/>
</dbReference>
<organism evidence="17">
    <name type="scientific">anaerobic digester metagenome</name>
    <dbReference type="NCBI Taxonomy" id="1263854"/>
    <lineage>
        <taxon>unclassified sequences</taxon>
        <taxon>metagenomes</taxon>
        <taxon>ecological metagenomes</taxon>
    </lineage>
</organism>
<dbReference type="EC" id="3.6.1.66" evidence="11"/>
<dbReference type="NCBIfam" id="NF011397">
    <property type="entry name" value="PRK14822.1"/>
    <property type="match status" value="1"/>
</dbReference>